<accession>A0AC35GGI4</accession>
<protein>
    <submittedName>
        <fullName evidence="2">Uncharacterized protein</fullName>
    </submittedName>
</protein>
<dbReference type="WBParaSite" id="PS1159_v2.g494.t1">
    <property type="protein sequence ID" value="PS1159_v2.g494.t1"/>
    <property type="gene ID" value="PS1159_v2.g494"/>
</dbReference>
<dbReference type="Proteomes" id="UP000887580">
    <property type="component" value="Unplaced"/>
</dbReference>
<reference evidence="2" key="1">
    <citation type="submission" date="2022-11" db="UniProtKB">
        <authorList>
            <consortium name="WormBaseParasite"/>
        </authorList>
    </citation>
    <scope>IDENTIFICATION</scope>
</reference>
<evidence type="ECO:0000313" key="1">
    <source>
        <dbReference type="Proteomes" id="UP000887580"/>
    </source>
</evidence>
<proteinExistence type="predicted"/>
<evidence type="ECO:0000313" key="2">
    <source>
        <dbReference type="WBParaSite" id="PS1159_v2.g494.t1"/>
    </source>
</evidence>
<name>A0AC35GGI4_9BILA</name>
<sequence length="411" mass="46683">MDYFKKYNYFFNSEKKFAEKCSPEPVNVVTWILASECISISFHGKASTFFGLFWVAGYCGVAGIAYLLPNWKHFMLVTSVPFIVFAFIFWFTIPESFQFLIEKKKIKAAQKWIEKIENSKKKLNCNIGFLVEKVEEKEKLEGGKNTTDFTVSLQYLWANKKYILYLGAMVLLWIIDVLVYNSMSLLSTNLSNNPYLSYLFSGIAEIPAYFILPFLINRIGCKISVIICHFFTTAILFPLIFIPRDSENVYTIFWLLGKLGISICSISFYLFSGIAEIPAYFILPFLINRIGCKTSVIICHFLTAAILFPLIFIPRDFENVYTIFWLLGKLGISICSISLFVFGAEVFPSNIRSTCLGIASFFGNIGGMLPYQTQNLAKINSSFPVAFYCFLSLAGAIATFIIPSKSHEIVN</sequence>
<organism evidence="1 2">
    <name type="scientific">Panagrolaimus sp. PS1159</name>
    <dbReference type="NCBI Taxonomy" id="55785"/>
    <lineage>
        <taxon>Eukaryota</taxon>
        <taxon>Metazoa</taxon>
        <taxon>Ecdysozoa</taxon>
        <taxon>Nematoda</taxon>
        <taxon>Chromadorea</taxon>
        <taxon>Rhabditida</taxon>
        <taxon>Tylenchina</taxon>
        <taxon>Panagrolaimomorpha</taxon>
        <taxon>Panagrolaimoidea</taxon>
        <taxon>Panagrolaimidae</taxon>
        <taxon>Panagrolaimus</taxon>
    </lineage>
</organism>